<dbReference type="GO" id="GO:0008488">
    <property type="term" value="F:gamma-glutamyl carboxylase activity"/>
    <property type="evidence" value="ECO:0007669"/>
    <property type="project" value="InterPro"/>
</dbReference>
<accession>A0A8C8B3L8</accession>
<dbReference type="AlphaFoldDB" id="A0A8C8B3L8"/>
<evidence type="ECO:0000313" key="2">
    <source>
        <dbReference type="Ensembl" id="ENSOSUP00000015510.1"/>
    </source>
</evidence>
<dbReference type="Proteomes" id="UP000694552">
    <property type="component" value="Unplaced"/>
</dbReference>
<keyword evidence="3" id="KW-1185">Reference proteome</keyword>
<dbReference type="GO" id="GO:0019842">
    <property type="term" value="F:vitamin binding"/>
    <property type="evidence" value="ECO:0007669"/>
    <property type="project" value="TreeGrafter"/>
</dbReference>
<dbReference type="PANTHER" id="PTHR12639:SF6">
    <property type="entry name" value="VITAMIN K-DEPENDENT GAMMA-CARBOXYLASE"/>
    <property type="match status" value="1"/>
</dbReference>
<evidence type="ECO:0000259" key="1">
    <source>
        <dbReference type="Pfam" id="PF05090"/>
    </source>
</evidence>
<feature type="domain" description="HTTM" evidence="1">
    <location>
        <begin position="1"/>
        <end position="51"/>
    </location>
</feature>
<protein>
    <recommendedName>
        <fullName evidence="1">HTTM domain-containing protein</fullName>
    </recommendedName>
</protein>
<sequence length="52" mass="6083">MALDVPQERGLGQLDQRFLDGLEVCRFPLLPFLRPLPLDWMYLLYALMFLGT</sequence>
<dbReference type="InterPro" id="IPR007782">
    <property type="entry name" value="VKG_COase"/>
</dbReference>
<evidence type="ECO:0000313" key="3">
    <source>
        <dbReference type="Proteomes" id="UP000694552"/>
    </source>
</evidence>
<organism evidence="2 3">
    <name type="scientific">Otus sunia</name>
    <name type="common">Oriental scops-owl</name>
    <dbReference type="NCBI Taxonomy" id="257818"/>
    <lineage>
        <taxon>Eukaryota</taxon>
        <taxon>Metazoa</taxon>
        <taxon>Chordata</taxon>
        <taxon>Craniata</taxon>
        <taxon>Vertebrata</taxon>
        <taxon>Euteleostomi</taxon>
        <taxon>Archelosauria</taxon>
        <taxon>Archosauria</taxon>
        <taxon>Dinosauria</taxon>
        <taxon>Saurischia</taxon>
        <taxon>Theropoda</taxon>
        <taxon>Coelurosauria</taxon>
        <taxon>Aves</taxon>
        <taxon>Neognathae</taxon>
        <taxon>Neoaves</taxon>
        <taxon>Telluraves</taxon>
        <taxon>Strigiformes</taxon>
        <taxon>Strigidae</taxon>
        <taxon>Otus</taxon>
    </lineage>
</organism>
<dbReference type="Ensembl" id="ENSOSUT00000016039.1">
    <property type="protein sequence ID" value="ENSOSUP00000015510.1"/>
    <property type="gene ID" value="ENSOSUG00000011090.1"/>
</dbReference>
<reference evidence="2" key="1">
    <citation type="submission" date="2025-08" db="UniProtKB">
        <authorList>
            <consortium name="Ensembl"/>
        </authorList>
    </citation>
    <scope>IDENTIFICATION</scope>
</reference>
<proteinExistence type="predicted"/>
<name>A0A8C8B3L8_9STRI</name>
<dbReference type="InterPro" id="IPR053934">
    <property type="entry name" value="HTTM_dom"/>
</dbReference>
<reference evidence="2" key="2">
    <citation type="submission" date="2025-09" db="UniProtKB">
        <authorList>
            <consortium name="Ensembl"/>
        </authorList>
    </citation>
    <scope>IDENTIFICATION</scope>
</reference>
<dbReference type="PANTHER" id="PTHR12639">
    <property type="entry name" value="VITAMIN K-DEPENDENT GAMMA-CARBOXYLASE"/>
    <property type="match status" value="1"/>
</dbReference>
<dbReference type="Pfam" id="PF05090">
    <property type="entry name" value="HTTM"/>
    <property type="match status" value="1"/>
</dbReference>